<evidence type="ECO:0000256" key="1">
    <source>
        <dbReference type="SAM" id="Phobius"/>
    </source>
</evidence>
<dbReference type="EMBL" id="JACHIL010000001">
    <property type="protein sequence ID" value="MBB5090114.1"/>
    <property type="molecule type" value="Genomic_DNA"/>
</dbReference>
<gene>
    <name evidence="2" type="ORF">HNQ68_000626</name>
</gene>
<sequence>MYDGVPAQWQKPADQMRNRTDDAAYVFLGIFLAGLAVPAAFLIWAIATSLTSVFG</sequence>
<dbReference type="RefSeq" id="WP_022712226.1">
    <property type="nucleotide sequence ID" value="NZ_JACHIL010000001.1"/>
</dbReference>
<keyword evidence="1" id="KW-0472">Membrane</keyword>
<dbReference type="Proteomes" id="UP000531231">
    <property type="component" value="Unassembled WGS sequence"/>
</dbReference>
<organism evidence="2 3">
    <name type="scientific">Pseudochrobactrum saccharolyticum</name>
    <dbReference type="NCBI Taxonomy" id="354352"/>
    <lineage>
        <taxon>Bacteria</taxon>
        <taxon>Pseudomonadati</taxon>
        <taxon>Pseudomonadota</taxon>
        <taxon>Alphaproteobacteria</taxon>
        <taxon>Hyphomicrobiales</taxon>
        <taxon>Brucellaceae</taxon>
        <taxon>Pseudochrobactrum</taxon>
    </lineage>
</organism>
<evidence type="ECO:0000313" key="3">
    <source>
        <dbReference type="Proteomes" id="UP000531231"/>
    </source>
</evidence>
<keyword evidence="3" id="KW-1185">Reference proteome</keyword>
<accession>A0A7W8AHS9</accession>
<keyword evidence="1" id="KW-1133">Transmembrane helix</keyword>
<keyword evidence="1" id="KW-0812">Transmembrane</keyword>
<name>A0A7W8AHS9_9HYPH</name>
<protein>
    <submittedName>
        <fullName evidence="2">Uncharacterized protein</fullName>
    </submittedName>
</protein>
<feature type="transmembrane region" description="Helical" evidence="1">
    <location>
        <begin position="25"/>
        <end position="47"/>
    </location>
</feature>
<dbReference type="AlphaFoldDB" id="A0A7W8AHS9"/>
<proteinExistence type="predicted"/>
<comment type="caution">
    <text evidence="2">The sequence shown here is derived from an EMBL/GenBank/DDBJ whole genome shotgun (WGS) entry which is preliminary data.</text>
</comment>
<reference evidence="2 3" key="1">
    <citation type="submission" date="2020-08" db="EMBL/GenBank/DDBJ databases">
        <title>Genomic Encyclopedia of Type Strains, Phase IV (KMG-IV): sequencing the most valuable type-strain genomes for metagenomic binning, comparative biology and taxonomic classification.</title>
        <authorList>
            <person name="Goeker M."/>
        </authorList>
    </citation>
    <scope>NUCLEOTIDE SEQUENCE [LARGE SCALE GENOMIC DNA]</scope>
    <source>
        <strain evidence="2 3">DSM 25620</strain>
    </source>
</reference>
<evidence type="ECO:0000313" key="2">
    <source>
        <dbReference type="EMBL" id="MBB5090114.1"/>
    </source>
</evidence>